<dbReference type="EMBL" id="KV460258">
    <property type="protein sequence ID" value="OBT93081.1"/>
    <property type="molecule type" value="Genomic_DNA"/>
</dbReference>
<organism evidence="2 3">
    <name type="scientific">Pseudogymnoascus verrucosus</name>
    <dbReference type="NCBI Taxonomy" id="342668"/>
    <lineage>
        <taxon>Eukaryota</taxon>
        <taxon>Fungi</taxon>
        <taxon>Dikarya</taxon>
        <taxon>Ascomycota</taxon>
        <taxon>Pezizomycotina</taxon>
        <taxon>Leotiomycetes</taxon>
        <taxon>Thelebolales</taxon>
        <taxon>Thelebolaceae</taxon>
        <taxon>Pseudogymnoascus</taxon>
    </lineage>
</organism>
<dbReference type="Proteomes" id="UP000091956">
    <property type="component" value="Unassembled WGS sequence"/>
</dbReference>
<dbReference type="OrthoDB" id="3436867at2759"/>
<accession>A0A1B8GB70</accession>
<reference evidence="3" key="2">
    <citation type="journal article" date="2018" name="Nat. Commun.">
        <title>Extreme sensitivity to ultraviolet light in the fungal pathogen causing white-nose syndrome of bats.</title>
        <authorList>
            <person name="Palmer J.M."/>
            <person name="Drees K.P."/>
            <person name="Foster J.T."/>
            <person name="Lindner D.L."/>
        </authorList>
    </citation>
    <scope>NUCLEOTIDE SEQUENCE [LARGE SCALE GENOMIC DNA]</scope>
    <source>
        <strain evidence="3">UAMH 10579</strain>
    </source>
</reference>
<dbReference type="SUPFAM" id="SSF56281">
    <property type="entry name" value="Metallo-hydrolase/oxidoreductase"/>
    <property type="match status" value="1"/>
</dbReference>
<proteinExistence type="predicted"/>
<dbReference type="CDD" id="cd07739">
    <property type="entry name" value="metallo-hydrolase-like_MBL-fold"/>
    <property type="match status" value="1"/>
</dbReference>
<reference evidence="2 3" key="1">
    <citation type="submission" date="2016-03" db="EMBL/GenBank/DDBJ databases">
        <title>Comparative genomics of Pseudogymnoascus destructans, the fungus causing white-nose syndrome of bats.</title>
        <authorList>
            <person name="Palmer J.M."/>
            <person name="Drees K.P."/>
            <person name="Foster J.T."/>
            <person name="Lindner D.L."/>
        </authorList>
    </citation>
    <scope>NUCLEOTIDE SEQUENCE [LARGE SCALE GENOMIC DNA]</scope>
    <source>
        <strain evidence="2 3">UAMH 10579</strain>
    </source>
</reference>
<gene>
    <name evidence="2" type="ORF">VE01_09016</name>
</gene>
<feature type="domain" description="Metallo-beta-lactamase" evidence="1">
    <location>
        <begin position="30"/>
        <end position="221"/>
    </location>
</feature>
<name>A0A1B8GB70_9PEZI</name>
<dbReference type="Gene3D" id="3.60.15.10">
    <property type="entry name" value="Ribonuclease Z/Hydroxyacylglutathione hydrolase-like"/>
    <property type="match status" value="1"/>
</dbReference>
<evidence type="ECO:0000259" key="1">
    <source>
        <dbReference type="SMART" id="SM00849"/>
    </source>
</evidence>
<dbReference type="RefSeq" id="XP_018126814.1">
    <property type="nucleotide sequence ID" value="XM_018278433.1"/>
</dbReference>
<dbReference type="GeneID" id="28842402"/>
<dbReference type="InterPro" id="IPR050855">
    <property type="entry name" value="NDM-1-like"/>
</dbReference>
<dbReference type="SMART" id="SM00849">
    <property type="entry name" value="Lactamase_B"/>
    <property type="match status" value="1"/>
</dbReference>
<dbReference type="InterPro" id="IPR001279">
    <property type="entry name" value="Metallo-B-lactamas"/>
</dbReference>
<dbReference type="InterPro" id="IPR036866">
    <property type="entry name" value="RibonucZ/Hydroxyglut_hydro"/>
</dbReference>
<evidence type="ECO:0000313" key="2">
    <source>
        <dbReference type="EMBL" id="OBT93081.1"/>
    </source>
</evidence>
<evidence type="ECO:0000313" key="3">
    <source>
        <dbReference type="Proteomes" id="UP000091956"/>
    </source>
</evidence>
<dbReference type="PANTHER" id="PTHR42951">
    <property type="entry name" value="METALLO-BETA-LACTAMASE DOMAIN-CONTAINING"/>
    <property type="match status" value="1"/>
</dbReference>
<dbReference type="AlphaFoldDB" id="A0A1B8GB70"/>
<dbReference type="Pfam" id="PF00753">
    <property type="entry name" value="Lactamase_B"/>
    <property type="match status" value="1"/>
</dbReference>
<keyword evidence="3" id="KW-1185">Reference proteome</keyword>
<protein>
    <recommendedName>
        <fullName evidence="1">Metallo-beta-lactamase domain-containing protein</fullName>
    </recommendedName>
</protein>
<sequence length="287" mass="32227">MTSILRADVHVSSRLPLAITRMGESSAFSPISCTLIHGDREAVLVDTPLSISQTESLIKWIENVMPNKELAYVYITHGHGDHWFGIPLLKKRWPNLKAVATKATVEHMKRQLTPEYLDNRWLKMFPGGQIFQPQEVAQPMETDTFMIEGHTFRAIEVGHTDTVDTTILHVPDIHLVVAGDVVYGDVHQFFGEANTTAKREEWLRAIETIESLNPHTVVAGHKREGSVDGIYNIAATKEYIRAFESATKTCKSAEELYEHMQQLYPNRINPHAILAGATAAFKDEASK</sequence>
<dbReference type="PANTHER" id="PTHR42951:SF14">
    <property type="entry name" value="METALLO-BETA-LACTAMASE SUPERFAMILY PROTEIN"/>
    <property type="match status" value="1"/>
</dbReference>